<dbReference type="Gene3D" id="3.40.50.300">
    <property type="entry name" value="P-loop containing nucleotide triphosphate hydrolases"/>
    <property type="match status" value="1"/>
</dbReference>
<dbReference type="InterPro" id="IPR017871">
    <property type="entry name" value="ABC_transporter-like_CS"/>
</dbReference>
<keyword evidence="12" id="KW-1185">Reference proteome</keyword>
<evidence type="ECO:0000256" key="3">
    <source>
        <dbReference type="ARBA" id="ARBA00022692"/>
    </source>
</evidence>
<evidence type="ECO:0000256" key="6">
    <source>
        <dbReference type="ARBA" id="ARBA00022989"/>
    </source>
</evidence>
<evidence type="ECO:0000256" key="8">
    <source>
        <dbReference type="SAM" id="Phobius"/>
    </source>
</evidence>
<dbReference type="SUPFAM" id="SSF52540">
    <property type="entry name" value="P-loop containing nucleoside triphosphate hydrolases"/>
    <property type="match status" value="1"/>
</dbReference>
<accession>A0A964FFQ2</accession>
<keyword evidence="6 8" id="KW-1133">Transmembrane helix</keyword>
<dbReference type="GO" id="GO:0005886">
    <property type="term" value="C:plasma membrane"/>
    <property type="evidence" value="ECO:0007669"/>
    <property type="project" value="UniProtKB-SubCell"/>
</dbReference>
<evidence type="ECO:0000256" key="1">
    <source>
        <dbReference type="ARBA" id="ARBA00004651"/>
    </source>
</evidence>
<dbReference type="Pfam" id="PF00005">
    <property type="entry name" value="ABC_tran"/>
    <property type="match status" value="1"/>
</dbReference>
<feature type="domain" description="ABC transporter" evidence="9">
    <location>
        <begin position="363"/>
        <end position="597"/>
    </location>
</feature>
<dbReference type="InterPro" id="IPR003439">
    <property type="entry name" value="ABC_transporter-like_ATP-bd"/>
</dbReference>
<evidence type="ECO:0000259" key="9">
    <source>
        <dbReference type="PROSITE" id="PS50893"/>
    </source>
</evidence>
<reference evidence="11" key="1">
    <citation type="journal article" date="2021" name="Antonie Van Leeuwenhoek">
        <title>Draft genome and description of Waterburya agarophytonicola gen. nov. sp. nov. (Pleurocapsales, Cyanobacteria): a seaweed symbiont.</title>
        <authorList>
            <person name="Bonthond G."/>
            <person name="Shalygin S."/>
            <person name="Bayer T."/>
            <person name="Weinberger F."/>
        </authorList>
    </citation>
    <scope>NUCLEOTIDE SEQUENCE</scope>
    <source>
        <strain evidence="11">KI4</strain>
    </source>
</reference>
<dbReference type="RefSeq" id="WP_229640308.1">
    <property type="nucleotide sequence ID" value="NZ_JADWDC010000019.1"/>
</dbReference>
<dbReference type="InterPro" id="IPR011527">
    <property type="entry name" value="ABC1_TM_dom"/>
</dbReference>
<feature type="domain" description="ABC transmembrane type-1" evidence="10">
    <location>
        <begin position="19"/>
        <end position="324"/>
    </location>
</feature>
<dbReference type="Pfam" id="PF00664">
    <property type="entry name" value="ABC_membrane"/>
    <property type="match status" value="1"/>
</dbReference>
<dbReference type="GO" id="GO:0016887">
    <property type="term" value="F:ATP hydrolysis activity"/>
    <property type="evidence" value="ECO:0007669"/>
    <property type="project" value="InterPro"/>
</dbReference>
<evidence type="ECO:0000256" key="7">
    <source>
        <dbReference type="ARBA" id="ARBA00023136"/>
    </source>
</evidence>
<dbReference type="GO" id="GO:0140359">
    <property type="term" value="F:ABC-type transporter activity"/>
    <property type="evidence" value="ECO:0007669"/>
    <property type="project" value="InterPro"/>
</dbReference>
<keyword evidence="5 11" id="KW-0067">ATP-binding</keyword>
<keyword evidence="2" id="KW-0813">Transport</keyword>
<dbReference type="InterPro" id="IPR036640">
    <property type="entry name" value="ABC1_TM_sf"/>
</dbReference>
<dbReference type="EMBL" id="JADWDC010000019">
    <property type="protein sequence ID" value="MCC0177252.1"/>
    <property type="molecule type" value="Genomic_DNA"/>
</dbReference>
<keyword evidence="4" id="KW-0547">Nucleotide-binding</keyword>
<dbReference type="PROSITE" id="PS50893">
    <property type="entry name" value="ABC_TRANSPORTER_2"/>
    <property type="match status" value="1"/>
</dbReference>
<keyword evidence="7 8" id="KW-0472">Membrane</keyword>
<dbReference type="InterPro" id="IPR039421">
    <property type="entry name" value="Type_1_exporter"/>
</dbReference>
<dbReference type="PROSITE" id="PS00211">
    <property type="entry name" value="ABC_TRANSPORTER_1"/>
    <property type="match status" value="1"/>
</dbReference>
<dbReference type="CDD" id="cd07346">
    <property type="entry name" value="ABC_6TM_exporters"/>
    <property type="match status" value="1"/>
</dbReference>
<name>A0A964FFQ2_9CYAN</name>
<gene>
    <name evidence="11" type="ORF">I4641_09710</name>
</gene>
<feature type="transmembrane region" description="Helical" evidence="8">
    <location>
        <begin position="166"/>
        <end position="196"/>
    </location>
</feature>
<dbReference type="AlphaFoldDB" id="A0A964FFQ2"/>
<dbReference type="SMART" id="SM00382">
    <property type="entry name" value="AAA"/>
    <property type="match status" value="1"/>
</dbReference>
<evidence type="ECO:0000259" key="10">
    <source>
        <dbReference type="PROSITE" id="PS50929"/>
    </source>
</evidence>
<dbReference type="PANTHER" id="PTHR24221:SF646">
    <property type="entry name" value="HAEMOLYSIN SECRETION ATP-BINDING PROTEIN"/>
    <property type="match status" value="1"/>
</dbReference>
<proteinExistence type="predicted"/>
<protein>
    <submittedName>
        <fullName evidence="11">ABC transporter ATP-binding protein</fullName>
    </submittedName>
</protein>
<evidence type="ECO:0000313" key="12">
    <source>
        <dbReference type="Proteomes" id="UP000729733"/>
    </source>
</evidence>
<dbReference type="GO" id="GO:0005524">
    <property type="term" value="F:ATP binding"/>
    <property type="evidence" value="ECO:0007669"/>
    <property type="project" value="UniProtKB-KW"/>
</dbReference>
<dbReference type="Proteomes" id="UP000729733">
    <property type="component" value="Unassembled WGS sequence"/>
</dbReference>
<sequence>MSSFRDIVGYFSKYRAIAFLSIAASSLFEIIDLIVPYCVGQILNVLSNQPLDLPLTALIALVQNIGNFPESKWLSLGVLLGIVFVVTVVRSPIQPWIGVWYHWAIALEARKDHFSQVVAKILTLPLGYYDENNPGRIAGRIARGIENHTWTYPEVAGQLIPKLGRILGIFVMILLIEPPIAIAFLISFVLILGYSLKHLSLIIKKEELLEKHQENTESRTSEIITNIKTVKSFATEAQEYRRQQQRFNREFKYVNYRIHKGYVNLITWSRTVIQTCVFLVLLFTLVSTVQGNITLGHFITTLTISSMAYAELEPISQLAEIFARRYASMKRLHDFMQLESGADAASLTIENIKDNPYKFTGKLEFQDLSFGYDRDRLILKDINLLIQPYQTVALVGRSGSGKSTLVKLLFRYFEPQQGAIKIDGANINTLDTARYRRRLAIVHQDVDIFNGTVWDNLTYGNPNAEREKVLQACRIARVDEFIHELPNGYLTVVGERGVRLSGGQKQRLGIARALVVDPDILIFDEATSSLDYESERSIQLAMKSILGTRTTLIIAHRLSTIREADLIVVLDGGKIIETGSHEELLNQGGIYQRLHSLQETGEIFN</sequence>
<dbReference type="PANTHER" id="PTHR24221">
    <property type="entry name" value="ATP-BINDING CASSETTE SUB-FAMILY B"/>
    <property type="match status" value="1"/>
</dbReference>
<dbReference type="GO" id="GO:0034040">
    <property type="term" value="F:ATPase-coupled lipid transmembrane transporter activity"/>
    <property type="evidence" value="ECO:0007669"/>
    <property type="project" value="TreeGrafter"/>
</dbReference>
<comment type="subcellular location">
    <subcellularLocation>
        <location evidence="1">Cell membrane</location>
        <topology evidence="1">Multi-pass membrane protein</topology>
    </subcellularLocation>
</comment>
<dbReference type="PROSITE" id="PS50929">
    <property type="entry name" value="ABC_TM1F"/>
    <property type="match status" value="1"/>
</dbReference>
<dbReference type="SUPFAM" id="SSF90123">
    <property type="entry name" value="ABC transporter transmembrane region"/>
    <property type="match status" value="1"/>
</dbReference>
<keyword evidence="3 8" id="KW-0812">Transmembrane</keyword>
<dbReference type="InterPro" id="IPR027417">
    <property type="entry name" value="P-loop_NTPase"/>
</dbReference>
<organism evidence="11 12">
    <name type="scientific">Waterburya agarophytonicola KI4</name>
    <dbReference type="NCBI Taxonomy" id="2874699"/>
    <lineage>
        <taxon>Bacteria</taxon>
        <taxon>Bacillati</taxon>
        <taxon>Cyanobacteriota</taxon>
        <taxon>Cyanophyceae</taxon>
        <taxon>Pleurocapsales</taxon>
        <taxon>Hyellaceae</taxon>
        <taxon>Waterburya</taxon>
        <taxon>Waterburya agarophytonicola</taxon>
    </lineage>
</organism>
<evidence type="ECO:0000256" key="2">
    <source>
        <dbReference type="ARBA" id="ARBA00022448"/>
    </source>
</evidence>
<dbReference type="Gene3D" id="1.20.1560.10">
    <property type="entry name" value="ABC transporter type 1, transmembrane domain"/>
    <property type="match status" value="1"/>
</dbReference>
<evidence type="ECO:0000256" key="5">
    <source>
        <dbReference type="ARBA" id="ARBA00022840"/>
    </source>
</evidence>
<evidence type="ECO:0000256" key="4">
    <source>
        <dbReference type="ARBA" id="ARBA00022741"/>
    </source>
</evidence>
<dbReference type="InterPro" id="IPR003593">
    <property type="entry name" value="AAA+_ATPase"/>
</dbReference>
<comment type="caution">
    <text evidence="11">The sequence shown here is derived from an EMBL/GenBank/DDBJ whole genome shotgun (WGS) entry which is preliminary data.</text>
</comment>
<dbReference type="FunFam" id="3.40.50.300:FF:000287">
    <property type="entry name" value="Multidrug ABC transporter ATP-binding protein"/>
    <property type="match status" value="1"/>
</dbReference>
<evidence type="ECO:0000313" key="11">
    <source>
        <dbReference type="EMBL" id="MCC0177252.1"/>
    </source>
</evidence>